<reference evidence="4" key="3">
    <citation type="submission" date="2025-04" db="UniProtKB">
        <authorList>
            <consortium name="RefSeq"/>
        </authorList>
    </citation>
    <scope>IDENTIFICATION</scope>
    <source>
        <strain evidence="4">S238N-H82</strain>
        <tissue evidence="4">Testes</tissue>
    </source>
</reference>
<gene>
    <name evidence="4" type="primary">LOC118423501</name>
    <name evidence="2" type="ORF">BRAFLDRAFT_76642</name>
</gene>
<dbReference type="OrthoDB" id="10023484at2759"/>
<name>C3ZMC4_BRAFL</name>
<dbReference type="GeneID" id="118423501"/>
<accession>C3ZMC4</accession>
<dbReference type="Proteomes" id="UP000001554">
    <property type="component" value="Chromosome 9"/>
</dbReference>
<dbReference type="RefSeq" id="XP_035687564.1">
    <property type="nucleotide sequence ID" value="XM_035831671.1"/>
</dbReference>
<dbReference type="AlphaFoldDB" id="C3ZMC4"/>
<dbReference type="InParanoid" id="C3ZMC4"/>
<feature type="signal peptide" evidence="1">
    <location>
        <begin position="1"/>
        <end position="26"/>
    </location>
</feature>
<feature type="chain" id="PRO_5044729335" evidence="1">
    <location>
        <begin position="27"/>
        <end position="228"/>
    </location>
</feature>
<proteinExistence type="predicted"/>
<dbReference type="OMA" id="KYPIDQW"/>
<protein>
    <submittedName>
        <fullName evidence="4">Uncharacterized protein LOC118423501</fullName>
    </submittedName>
</protein>
<keyword evidence="3" id="KW-1185">Reference proteome</keyword>
<evidence type="ECO:0000313" key="2">
    <source>
        <dbReference type="EMBL" id="EEN46380.1"/>
    </source>
</evidence>
<evidence type="ECO:0000256" key="1">
    <source>
        <dbReference type="SAM" id="SignalP"/>
    </source>
</evidence>
<reference evidence="3" key="2">
    <citation type="journal article" date="2020" name="Nat. Ecol. Evol.">
        <title>Deeply conserved synteny resolves early events in vertebrate evolution.</title>
        <authorList>
            <person name="Simakov O."/>
            <person name="Marletaz F."/>
            <person name="Yue J.X."/>
            <person name="O'Connell B."/>
            <person name="Jenkins J."/>
            <person name="Brandt A."/>
            <person name="Calef R."/>
            <person name="Tung C.H."/>
            <person name="Huang T.K."/>
            <person name="Schmutz J."/>
            <person name="Satoh N."/>
            <person name="Yu J.K."/>
            <person name="Putnam N.H."/>
            <person name="Green R.E."/>
            <person name="Rokhsar D.S."/>
        </authorList>
    </citation>
    <scope>NUCLEOTIDE SEQUENCE [LARGE SCALE GENOMIC DNA]</scope>
    <source>
        <strain evidence="3">S238N-H82</strain>
    </source>
</reference>
<evidence type="ECO:0000313" key="4">
    <source>
        <dbReference type="RefSeq" id="XP_035687564.1"/>
    </source>
</evidence>
<dbReference type="KEGG" id="bfo:118423501"/>
<dbReference type="EMBL" id="GG666644">
    <property type="protein sequence ID" value="EEN46380.1"/>
    <property type="molecule type" value="Genomic_DNA"/>
</dbReference>
<keyword evidence="1" id="KW-0732">Signal</keyword>
<evidence type="ECO:0000313" key="3">
    <source>
        <dbReference type="Proteomes" id="UP000001554"/>
    </source>
</evidence>
<sequence length="228" mass="25946">MEFIRRTAQALLVTAWIVVTISGAQSALKTPVWPSSFSVRFHEKDLNIFHRPITTENDGAWYYDYSIPAARHDHLQGQNNTYCQGRGLNLTDPHADCSLLYVDNRDMYVHYPGERQCCRACGPDEGCTMMSQTNLAQATNYNNETFNGTACVGWSIPPEKYPIDQWYMTEIGTPCYWETIPIVHPFIVSSHSLTFDQHSYHVGPIPQDLLKVPSYCLNICPNPYVPPH</sequence>
<organism>
    <name type="scientific">Branchiostoma floridae</name>
    <name type="common">Florida lancelet</name>
    <name type="synonym">Amphioxus</name>
    <dbReference type="NCBI Taxonomy" id="7739"/>
    <lineage>
        <taxon>Eukaryota</taxon>
        <taxon>Metazoa</taxon>
        <taxon>Chordata</taxon>
        <taxon>Cephalochordata</taxon>
        <taxon>Leptocardii</taxon>
        <taxon>Amphioxiformes</taxon>
        <taxon>Branchiostomatidae</taxon>
        <taxon>Branchiostoma</taxon>
    </lineage>
</organism>
<reference evidence="2" key="1">
    <citation type="journal article" date="2008" name="Nature">
        <title>The amphioxus genome and the evolution of the chordate karyotype.</title>
        <authorList>
            <consortium name="US DOE Joint Genome Institute (JGI-PGF)"/>
            <person name="Putnam N.H."/>
            <person name="Butts T."/>
            <person name="Ferrier D.E.K."/>
            <person name="Furlong R.F."/>
            <person name="Hellsten U."/>
            <person name="Kawashima T."/>
            <person name="Robinson-Rechavi M."/>
            <person name="Shoguchi E."/>
            <person name="Terry A."/>
            <person name="Yu J.-K."/>
            <person name="Benito-Gutierrez E.L."/>
            <person name="Dubchak I."/>
            <person name="Garcia-Fernandez J."/>
            <person name="Gibson-Brown J.J."/>
            <person name="Grigoriev I.V."/>
            <person name="Horton A.C."/>
            <person name="de Jong P.J."/>
            <person name="Jurka J."/>
            <person name="Kapitonov V.V."/>
            <person name="Kohara Y."/>
            <person name="Kuroki Y."/>
            <person name="Lindquist E."/>
            <person name="Lucas S."/>
            <person name="Osoegawa K."/>
            <person name="Pennacchio L.A."/>
            <person name="Salamov A.A."/>
            <person name="Satou Y."/>
            <person name="Sauka-Spengler T."/>
            <person name="Schmutz J."/>
            <person name="Shin-I T."/>
            <person name="Toyoda A."/>
            <person name="Bronner-Fraser M."/>
            <person name="Fujiyama A."/>
            <person name="Holland L.Z."/>
            <person name="Holland P.W.H."/>
            <person name="Satoh N."/>
            <person name="Rokhsar D.S."/>
        </authorList>
    </citation>
    <scope>NUCLEOTIDE SEQUENCE [LARGE SCALE GENOMIC DNA]</scope>
    <source>
        <strain evidence="2">S238N-H82</strain>
        <tissue evidence="2">Testes</tissue>
    </source>
</reference>